<dbReference type="SMART" id="SM00827">
    <property type="entry name" value="PKS_AT"/>
    <property type="match status" value="1"/>
</dbReference>
<name>D5ZTZ9_STRV1</name>
<dbReference type="InterPro" id="IPR036291">
    <property type="entry name" value="NAD(P)-bd_dom_sf"/>
</dbReference>
<sequence length="1005" mass="105156">MACRFPGGVASPEDLWKLVADGEDAIGDLPAERGWDLERLYHPDPDHEGTFYARGGGFLHDAGNFDADFFGISPREALAMDPQQRLLLETSWEALERAGIDPTSLRGTQGGVFVGAATQGYGSGSTDGVEGHLLSGTVTSVASGRIAYTLGIEGPAVTVETACSSSLVALHLAGQSLRSGECAYALVGGAAVMASPDVFVEFSRQRGLSADGRCRSFAEEADGTGWSEGVGVLVVERLSDARRNGHPVLAVVRGSAVNQDGSSNGLTAPNGLAQQRVIRQALANARFEPADVQLVEAHGTGTTLGDPIEAQALLATYGQDREEPLWLGSVKSNIGHTQAAAGVAAVIKTVMAMRHGTLPRTLHAEQPSTKVDWSVGNVRLLTEARPWTGPRRAGVSAFGMSGTNAHVVLEQPEEDETPAPASPGRTAPLLLSARTAGALREQAARLHRLLRDTDVPAADVARTLAGRTRFERRLAVLGSDRDALLSALAAPDTAPNAVAGEAGSGRTVFVFPGQGTQWTGMALELADAEPEFAARLDACAEALAPYVDWSLREVLADETALARVDVVQPALFTVMVSLAALWRSYGVHPDAVVGHSQGEIAAAVVAGVLSLEDGAKIVALRSRAIRRSLAGKGGMVSVAADESTVHGLLDGHAGRIAIAAVNGPASTVVAGDPEALDALVADCEARGVRARRLPVDYASHSAHVEEVREELLAELAGVRPAPGEVPLLSTVTADFVDGTAMNAEYWYRNLREPVALHAATERLLRTGHTLFVEAGPHPVLVAGIEGTAADAGLPVSTVGTLRRGQGGRERLHAALAEAWVAGADVDRTALTGPGRRAELPTYPFQREHYWLPTPGRSAAGPPQQTPDVLYRTEWHALPDQDASVPLDDWAVVVPDGGHPLVAALPGSVTTDADLKNVTGPVAGVLSLLAPADTPALVRALDAAGVRAPLWCITTEAEQDPEQATLWGLGQVVGLEQPERWGGLVDLPAAPDDTVVRRLRTVLGGT</sequence>
<dbReference type="InterPro" id="IPR050091">
    <property type="entry name" value="PKS_NRPS_Biosynth_Enz"/>
</dbReference>
<dbReference type="InterPro" id="IPR016036">
    <property type="entry name" value="Malonyl_transacylase_ACP-bd"/>
</dbReference>
<dbReference type="SMART" id="SM00825">
    <property type="entry name" value="PKS_KS"/>
    <property type="match status" value="1"/>
</dbReference>
<dbReference type="GO" id="GO:0006633">
    <property type="term" value="P:fatty acid biosynthetic process"/>
    <property type="evidence" value="ECO:0007669"/>
    <property type="project" value="InterPro"/>
</dbReference>
<dbReference type="Gene3D" id="3.30.70.3290">
    <property type="match status" value="1"/>
</dbReference>
<evidence type="ECO:0000313" key="9">
    <source>
        <dbReference type="Proteomes" id="UP000003824"/>
    </source>
</evidence>
<dbReference type="GO" id="GO:0004315">
    <property type="term" value="F:3-oxoacyl-[acyl-carrier-protein] synthase activity"/>
    <property type="evidence" value="ECO:0007669"/>
    <property type="project" value="InterPro"/>
</dbReference>
<dbReference type="FunFam" id="3.40.366.10:FF:000002">
    <property type="entry name" value="Probable polyketide synthase 2"/>
    <property type="match status" value="1"/>
</dbReference>
<evidence type="ECO:0000256" key="3">
    <source>
        <dbReference type="ARBA" id="ARBA00022679"/>
    </source>
</evidence>
<keyword evidence="1" id="KW-0596">Phosphopantetheine</keyword>
<dbReference type="PANTHER" id="PTHR43775">
    <property type="entry name" value="FATTY ACID SYNTHASE"/>
    <property type="match status" value="1"/>
</dbReference>
<dbReference type="InterPro" id="IPR014043">
    <property type="entry name" value="Acyl_transferase_dom"/>
</dbReference>
<reference evidence="9" key="1">
    <citation type="submission" date="2008-12" db="EMBL/GenBank/DDBJ databases">
        <title>Annotation of Streptomyces ghanaensis ATCC 14672.</title>
        <authorList>
            <consortium name="The Broad Institute Genome Sequencing Platform"/>
            <consortium name="Broad Institute Microbial Sequencing Center"/>
            <person name="Fischbach M."/>
            <person name="Ward D."/>
            <person name="Young S."/>
            <person name="Kodira C.D."/>
            <person name="Zeng Q."/>
            <person name="Koehrsen M."/>
            <person name="Godfrey P."/>
            <person name="Alvarado L."/>
            <person name="Berlin A.M."/>
            <person name="Borenstein D."/>
            <person name="Chen Z."/>
            <person name="Engels R."/>
            <person name="Freedman E."/>
            <person name="Gellesch M."/>
            <person name="Goldberg J."/>
            <person name="Griggs A."/>
            <person name="Gujja S."/>
            <person name="Heiman D.I."/>
            <person name="Hepburn T.A."/>
            <person name="Howarth C."/>
            <person name="Jen D."/>
            <person name="Larson L."/>
            <person name="Lewis B."/>
            <person name="Mehta T."/>
            <person name="Park D."/>
            <person name="Pearson M."/>
            <person name="Roberts A."/>
            <person name="Saif S."/>
            <person name="Shea T.D."/>
            <person name="Shenoy N."/>
            <person name="Sisk P."/>
            <person name="Stolte C."/>
            <person name="Sykes S.N."/>
            <person name="Walk T."/>
            <person name="White J."/>
            <person name="Yandava C."/>
            <person name="Straight P."/>
            <person name="Clardy J."/>
            <person name="Hung D."/>
            <person name="Kolter R."/>
            <person name="Mekalanos J."/>
            <person name="Walker S."/>
            <person name="Walsh C.T."/>
            <person name="Wieland B.L.C."/>
            <person name="Ilzarbe M."/>
            <person name="Galagan J."/>
            <person name="Nusbaum C."/>
            <person name="Birren B."/>
        </authorList>
    </citation>
    <scope>NUCLEOTIDE SEQUENCE [LARGE SCALE GENOMIC DNA]</scope>
    <source>
        <strain evidence="9">ATCC 14672 / DSM 40746 / JCM 4963 / KCTC 9882 / NRRL B-12104 / FH 1290</strain>
    </source>
</reference>
<evidence type="ECO:0000256" key="5">
    <source>
        <dbReference type="ARBA" id="ARBA00023268"/>
    </source>
</evidence>
<dbReference type="Gene3D" id="3.40.47.10">
    <property type="match status" value="1"/>
</dbReference>
<dbReference type="RefSeq" id="WP_004978629.1">
    <property type="nucleotide sequence ID" value="NZ_DS999641.1"/>
</dbReference>
<dbReference type="PANTHER" id="PTHR43775:SF51">
    <property type="entry name" value="INACTIVE PHENOLPHTHIOCEROL SYNTHESIS POLYKETIDE SYNTHASE TYPE I PKS1-RELATED"/>
    <property type="match status" value="1"/>
</dbReference>
<evidence type="ECO:0000259" key="7">
    <source>
        <dbReference type="PROSITE" id="PS52004"/>
    </source>
</evidence>
<dbReference type="InterPro" id="IPR001227">
    <property type="entry name" value="Ac_transferase_dom_sf"/>
</dbReference>
<dbReference type="InterPro" id="IPR014031">
    <property type="entry name" value="Ketoacyl_synth_C"/>
</dbReference>
<evidence type="ECO:0000256" key="6">
    <source>
        <dbReference type="ARBA" id="ARBA00023315"/>
    </source>
</evidence>
<keyword evidence="5" id="KW-0511">Multifunctional enzyme</keyword>
<dbReference type="InterPro" id="IPR020841">
    <property type="entry name" value="PKS_Beta-ketoAc_synthase_dom"/>
</dbReference>
<dbReference type="EMBL" id="DS999641">
    <property type="protein sequence ID" value="EFE64833.2"/>
    <property type="molecule type" value="Genomic_DNA"/>
</dbReference>
<evidence type="ECO:0000256" key="1">
    <source>
        <dbReference type="ARBA" id="ARBA00022450"/>
    </source>
</evidence>
<dbReference type="Gene3D" id="3.40.50.720">
    <property type="entry name" value="NAD(P)-binding Rossmann-like Domain"/>
    <property type="match status" value="1"/>
</dbReference>
<dbReference type="GO" id="GO:0004312">
    <property type="term" value="F:fatty acid synthase activity"/>
    <property type="evidence" value="ECO:0007669"/>
    <property type="project" value="TreeGrafter"/>
</dbReference>
<dbReference type="Pfam" id="PF02801">
    <property type="entry name" value="Ketoacyl-synt_C"/>
    <property type="match status" value="1"/>
</dbReference>
<feature type="domain" description="Ketosynthase family 3 (KS3)" evidence="7">
    <location>
        <begin position="1"/>
        <end position="411"/>
    </location>
</feature>
<keyword evidence="6" id="KW-0012">Acyltransferase</keyword>
<dbReference type="InterPro" id="IPR032821">
    <property type="entry name" value="PKS_assoc"/>
</dbReference>
<keyword evidence="2" id="KW-0597">Phosphoprotein</keyword>
<dbReference type="CDD" id="cd00833">
    <property type="entry name" value="PKS"/>
    <property type="match status" value="1"/>
</dbReference>
<dbReference type="SUPFAM" id="SSF52151">
    <property type="entry name" value="FabD/lysophospholipase-like"/>
    <property type="match status" value="1"/>
</dbReference>
<dbReference type="PROSITE" id="PS00606">
    <property type="entry name" value="KS3_1"/>
    <property type="match status" value="1"/>
</dbReference>
<dbReference type="InterPro" id="IPR016035">
    <property type="entry name" value="Acyl_Trfase/lysoPLipase"/>
</dbReference>
<dbReference type="AlphaFoldDB" id="D5ZTZ9"/>
<dbReference type="Pfam" id="PF16197">
    <property type="entry name" value="KAsynt_C_assoc"/>
    <property type="match status" value="1"/>
</dbReference>
<evidence type="ECO:0000256" key="2">
    <source>
        <dbReference type="ARBA" id="ARBA00022553"/>
    </source>
</evidence>
<dbReference type="GO" id="GO:0031177">
    <property type="term" value="F:phosphopantetheine binding"/>
    <property type="evidence" value="ECO:0007669"/>
    <property type="project" value="UniProtKB-ARBA"/>
</dbReference>
<dbReference type="SUPFAM" id="SSF55048">
    <property type="entry name" value="Probable ACP-binding domain of malonyl-CoA ACP transacylase"/>
    <property type="match status" value="1"/>
</dbReference>
<proteinExistence type="predicted"/>
<dbReference type="Pfam" id="PF00109">
    <property type="entry name" value="ketoacyl-synt"/>
    <property type="match status" value="1"/>
</dbReference>
<dbReference type="Gene3D" id="3.40.366.10">
    <property type="entry name" value="Malonyl-Coenzyme A Acyl Carrier Protein, domain 2"/>
    <property type="match status" value="1"/>
</dbReference>
<dbReference type="eggNOG" id="COG3321">
    <property type="taxonomic scope" value="Bacteria"/>
</dbReference>
<dbReference type="Proteomes" id="UP000003824">
    <property type="component" value="Unassembled WGS sequence"/>
</dbReference>
<dbReference type="SUPFAM" id="SSF51735">
    <property type="entry name" value="NAD(P)-binding Rossmann-fold domains"/>
    <property type="match status" value="1"/>
</dbReference>
<keyword evidence="4" id="KW-0045">Antibiotic biosynthesis</keyword>
<evidence type="ECO:0000313" key="8">
    <source>
        <dbReference type="EMBL" id="EFE64833.2"/>
    </source>
</evidence>
<organism evidence="8 9">
    <name type="scientific">Streptomyces viridosporus (strain ATCC 14672 / DSM 40746 / JCM 4963 / KCTC 9882 / NRRL B-12104 / FH 1290)</name>
    <name type="common">Streptomyces ghanaensis</name>
    <dbReference type="NCBI Taxonomy" id="566461"/>
    <lineage>
        <taxon>Bacteria</taxon>
        <taxon>Bacillati</taxon>
        <taxon>Actinomycetota</taxon>
        <taxon>Actinomycetes</taxon>
        <taxon>Kitasatosporales</taxon>
        <taxon>Streptomycetaceae</taxon>
        <taxon>Streptomyces</taxon>
    </lineage>
</organism>
<protein>
    <submittedName>
        <fullName evidence="8">Polyketide synthase extender modules 3-4</fullName>
    </submittedName>
</protein>
<keyword evidence="3" id="KW-0808">Transferase</keyword>
<dbReference type="InterPro" id="IPR016039">
    <property type="entry name" value="Thiolase-like"/>
</dbReference>
<dbReference type="InterPro" id="IPR018201">
    <property type="entry name" value="Ketoacyl_synth_AS"/>
</dbReference>
<evidence type="ECO:0000256" key="4">
    <source>
        <dbReference type="ARBA" id="ARBA00023194"/>
    </source>
</evidence>
<dbReference type="FunFam" id="3.40.47.10:FF:000019">
    <property type="entry name" value="Polyketide synthase type I"/>
    <property type="match status" value="1"/>
</dbReference>
<accession>D5ZTZ9</accession>
<gene>
    <name evidence="8" type="ORF">SSFG_00088</name>
</gene>
<dbReference type="InterPro" id="IPR014030">
    <property type="entry name" value="Ketoacyl_synth_N"/>
</dbReference>
<dbReference type="Pfam" id="PF00698">
    <property type="entry name" value="Acyl_transf_1"/>
    <property type="match status" value="1"/>
</dbReference>
<dbReference type="PROSITE" id="PS52004">
    <property type="entry name" value="KS3_2"/>
    <property type="match status" value="1"/>
</dbReference>
<dbReference type="SUPFAM" id="SSF53901">
    <property type="entry name" value="Thiolase-like"/>
    <property type="match status" value="1"/>
</dbReference>
<dbReference type="GO" id="GO:0033068">
    <property type="term" value="P:macrolide biosynthetic process"/>
    <property type="evidence" value="ECO:0007669"/>
    <property type="project" value="UniProtKB-ARBA"/>
</dbReference>